<evidence type="ECO:0000313" key="3">
    <source>
        <dbReference type="Proteomes" id="UP000199337"/>
    </source>
</evidence>
<dbReference type="EMBL" id="FOOX01000025">
    <property type="protein sequence ID" value="SFH33997.1"/>
    <property type="molecule type" value="Genomic_DNA"/>
</dbReference>
<sequence length="244" mass="26181">MHRLLGGSFFIAAAIYMAVSKPPDYVTLSAMLLCATSAALATLKQYNWSIAVGVIMIAGSLIMQAALSYLCLDCLRSDALILCGTVYLVVFDKSKFKLLTRGLAATMTLILFIVFILATPTGQAVNINTDTIGRYISVNDGHSDIHLDTGQKPVLFFNPECSACSKAISELIQIDPLGERWTPVQTGGKLQDGQSYLAGKGYMGKLYLTDWPGTVPALVTTQGENTNITNSLEQMIKIIGGGNS</sequence>
<feature type="transmembrane region" description="Helical" evidence="1">
    <location>
        <begin position="50"/>
        <end position="72"/>
    </location>
</feature>
<gene>
    <name evidence="2" type="ORF">SAMN05660649_04808</name>
</gene>
<keyword evidence="1" id="KW-1133">Transmembrane helix</keyword>
<reference evidence="3" key="1">
    <citation type="submission" date="2016-10" db="EMBL/GenBank/DDBJ databases">
        <authorList>
            <person name="Varghese N."/>
            <person name="Submissions S."/>
        </authorList>
    </citation>
    <scope>NUCLEOTIDE SEQUENCE [LARGE SCALE GENOMIC DNA]</scope>
    <source>
        <strain evidence="3">DSM 17038</strain>
    </source>
</reference>
<keyword evidence="3" id="KW-1185">Reference proteome</keyword>
<keyword evidence="1" id="KW-0472">Membrane</keyword>
<name>A0A1I2Z822_9FIRM</name>
<dbReference type="Proteomes" id="UP000199337">
    <property type="component" value="Unassembled WGS sequence"/>
</dbReference>
<dbReference type="AlphaFoldDB" id="A0A1I2Z822"/>
<accession>A0A1I2Z822</accession>
<evidence type="ECO:0000256" key="1">
    <source>
        <dbReference type="SAM" id="Phobius"/>
    </source>
</evidence>
<dbReference type="STRING" id="341036.SAMN05660649_04808"/>
<protein>
    <submittedName>
        <fullName evidence="2">Uncharacterized protein</fullName>
    </submittedName>
</protein>
<feature type="transmembrane region" description="Helical" evidence="1">
    <location>
        <begin position="98"/>
        <end position="118"/>
    </location>
</feature>
<evidence type="ECO:0000313" key="2">
    <source>
        <dbReference type="EMBL" id="SFH33997.1"/>
    </source>
</evidence>
<organism evidence="2 3">
    <name type="scientific">Desulfotruncus arcticus DSM 17038</name>
    <dbReference type="NCBI Taxonomy" id="1121424"/>
    <lineage>
        <taxon>Bacteria</taxon>
        <taxon>Bacillati</taxon>
        <taxon>Bacillota</taxon>
        <taxon>Clostridia</taxon>
        <taxon>Eubacteriales</taxon>
        <taxon>Desulfallaceae</taxon>
        <taxon>Desulfotruncus</taxon>
    </lineage>
</organism>
<keyword evidence="1" id="KW-0812">Transmembrane</keyword>
<proteinExistence type="predicted"/>